<evidence type="ECO:0000256" key="1">
    <source>
        <dbReference type="SAM" id="SignalP"/>
    </source>
</evidence>
<gene>
    <name evidence="2" type="ORF">TPSD3_16030</name>
</gene>
<comment type="caution">
    <text evidence="2">The sequence shown here is derived from an EMBL/GenBank/DDBJ whole genome shotgun (WGS) entry which is preliminary data.</text>
</comment>
<feature type="signal peptide" evidence="1">
    <location>
        <begin position="1"/>
        <end position="21"/>
    </location>
</feature>
<dbReference type="AlphaFoldDB" id="A0A251X5D6"/>
<keyword evidence="3" id="KW-1185">Reference proteome</keyword>
<dbReference type="EMBL" id="MSLT01000023">
    <property type="protein sequence ID" value="OUD12590.1"/>
    <property type="molecule type" value="Genomic_DNA"/>
</dbReference>
<proteinExistence type="predicted"/>
<feature type="chain" id="PRO_5012106267" evidence="1">
    <location>
        <begin position="22"/>
        <end position="464"/>
    </location>
</feature>
<dbReference type="OrthoDB" id="338075at2"/>
<name>A0A251X5D6_9GAMM</name>
<keyword evidence="1" id="KW-0732">Signal</keyword>
<reference evidence="2 3" key="1">
    <citation type="submission" date="2016-12" db="EMBL/GenBank/DDBJ databases">
        <title>Thioflexothrix psekupsii D3 genome sequencing and assembly.</title>
        <authorList>
            <person name="Fomenkov A."/>
            <person name="Vincze T."/>
            <person name="Grabovich M."/>
            <person name="Anton B.P."/>
            <person name="Dubinina G."/>
            <person name="Orlova M."/>
            <person name="Belousova E."/>
            <person name="Roberts R.J."/>
        </authorList>
    </citation>
    <scope>NUCLEOTIDE SEQUENCE [LARGE SCALE GENOMIC DNA]</scope>
    <source>
        <strain evidence="2">D3</strain>
    </source>
</reference>
<protein>
    <submittedName>
        <fullName evidence="2">Uncharacterized protein</fullName>
    </submittedName>
</protein>
<evidence type="ECO:0000313" key="3">
    <source>
        <dbReference type="Proteomes" id="UP000194798"/>
    </source>
</evidence>
<dbReference type="RefSeq" id="WP_086489549.1">
    <property type="nucleotide sequence ID" value="NZ_MSLT01000023.1"/>
</dbReference>
<dbReference type="Proteomes" id="UP000194798">
    <property type="component" value="Unassembled WGS sequence"/>
</dbReference>
<accession>A0A251X5D6</accession>
<organism evidence="2 3">
    <name type="scientific">Thioflexithrix psekupsensis</name>
    <dbReference type="NCBI Taxonomy" id="1570016"/>
    <lineage>
        <taxon>Bacteria</taxon>
        <taxon>Pseudomonadati</taxon>
        <taxon>Pseudomonadota</taxon>
        <taxon>Gammaproteobacteria</taxon>
        <taxon>Thiotrichales</taxon>
        <taxon>Thioflexithrix</taxon>
    </lineage>
</organism>
<sequence>MFLKRLAFMLGLWCSFSLVHASEIREVKEVWTKLDRTQNQCADIFDYYPNGGLLIFYCHIKTFLDAATLGEMAKMPIFLSGPHLDNQINSKIEDQFGHYNPEFVRWLINNALPNEEDKAFIESTQSVYNQYMQSLAQVYFVTYLELMNRETAFFEQEVQNYFSQLTTQTLPLYYHEKYYDFAQLFEQGYDGNVVKGAVGFWIRRHLDGTADLFYEGLNKLLRLYDPLFFEAALSVHGQTINNTFEINQLQDVWGYLELLFSDNVNCEAEKTWMPEVGMRGFYCHVKKALNTAQLQGLAGVPIFLSGPHNDGVLNLDARFEFGHYNPEFVQWLKQHFLPETLSAEFVENTYPAYNAYVQPLARTYHLVYRILQREAAKTKQKQLLYLKEMKEQTLSEFHTTYNYLNFAQQYPELQTHARSDFEVASAVTFWLRRMIDGTAPDFAAILTQLLSVYDSNFLEEFPLR</sequence>
<evidence type="ECO:0000313" key="2">
    <source>
        <dbReference type="EMBL" id="OUD12590.1"/>
    </source>
</evidence>